<dbReference type="Gene3D" id="3.40.390.10">
    <property type="entry name" value="Collagenase (Catalytic Domain)"/>
    <property type="match status" value="1"/>
</dbReference>
<dbReference type="GO" id="GO:0004222">
    <property type="term" value="F:metalloendopeptidase activity"/>
    <property type="evidence" value="ECO:0007669"/>
    <property type="project" value="InterPro"/>
</dbReference>
<accession>A0A239M5I8</accession>
<feature type="domain" description="Peptidase metallopeptidase" evidence="1">
    <location>
        <begin position="43"/>
        <end position="214"/>
    </location>
</feature>
<evidence type="ECO:0000313" key="3">
    <source>
        <dbReference type="Proteomes" id="UP000198282"/>
    </source>
</evidence>
<dbReference type="SUPFAM" id="SSF55486">
    <property type="entry name" value="Metalloproteases ('zincins'), catalytic domain"/>
    <property type="match status" value="1"/>
</dbReference>
<keyword evidence="3" id="KW-1185">Reference proteome</keyword>
<dbReference type="GO" id="GO:0006508">
    <property type="term" value="P:proteolysis"/>
    <property type="evidence" value="ECO:0007669"/>
    <property type="project" value="InterPro"/>
</dbReference>
<evidence type="ECO:0000313" key="2">
    <source>
        <dbReference type="EMBL" id="SNT37740.1"/>
    </source>
</evidence>
<sequence>MRPPGGRPQPVPMNINYCSLPPQPPPSLPAGLEADRLDALIAGQFMWLNGTVLHYYFFDGETDGSVIPIPGEGTTRWVSWVGGKDQQDVVRESFQAWKDLGIGLEFAEVTDRTEAEIRIGFQRGNGSYSRLGRSALTVGTDQRTMNFGWSLTPPGERSTALHEIGHAFGMVHEHQSPFAGIVWDEEAVYADLAGPPNFWPPEKTLNNIISKYRPSDVNGSVWDPDSIMEYPFHPSLILQPEKYRAGLFPPGRISEIDAAFVHRWYPPLGAAEPPLLVPFRSVPLGLEAGAQADFVIVPEATRDYTVATFGESDAVLVLFEEVDGEPRYLTGEDDGGRPDNVSVSAHLLKGRRYVVRVRLHSAWGSGQTAVMCW</sequence>
<dbReference type="SMART" id="SM00235">
    <property type="entry name" value="ZnMc"/>
    <property type="match status" value="1"/>
</dbReference>
<dbReference type="InterPro" id="IPR006026">
    <property type="entry name" value="Peptidase_Metallo"/>
</dbReference>
<dbReference type="GO" id="GO:0008270">
    <property type="term" value="F:zinc ion binding"/>
    <property type="evidence" value="ECO:0007669"/>
    <property type="project" value="InterPro"/>
</dbReference>
<dbReference type="EMBL" id="FZOD01000038">
    <property type="protein sequence ID" value="SNT37740.1"/>
    <property type="molecule type" value="Genomic_DNA"/>
</dbReference>
<dbReference type="InterPro" id="IPR024079">
    <property type="entry name" value="MetalloPept_cat_dom_sf"/>
</dbReference>
<gene>
    <name evidence="2" type="ORF">SAMN05216276_10382</name>
</gene>
<reference evidence="2 3" key="1">
    <citation type="submission" date="2017-06" db="EMBL/GenBank/DDBJ databases">
        <authorList>
            <person name="Kim H.J."/>
            <person name="Triplett B.A."/>
        </authorList>
    </citation>
    <scope>NUCLEOTIDE SEQUENCE [LARGE SCALE GENOMIC DNA]</scope>
    <source>
        <strain evidence="2 3">CGMCC 4.2132</strain>
    </source>
</reference>
<dbReference type="Proteomes" id="UP000198282">
    <property type="component" value="Unassembled WGS sequence"/>
</dbReference>
<dbReference type="InterPro" id="IPR001506">
    <property type="entry name" value="Peptidase_M12A"/>
</dbReference>
<name>A0A239M5I8_9ACTN</name>
<dbReference type="AlphaFoldDB" id="A0A239M5I8"/>
<protein>
    <submittedName>
        <fullName evidence="2">Astacin (Peptidase family M12A)</fullName>
    </submittedName>
</protein>
<organism evidence="2 3">
    <name type="scientific">Streptosporangium subroseum</name>
    <dbReference type="NCBI Taxonomy" id="106412"/>
    <lineage>
        <taxon>Bacteria</taxon>
        <taxon>Bacillati</taxon>
        <taxon>Actinomycetota</taxon>
        <taxon>Actinomycetes</taxon>
        <taxon>Streptosporangiales</taxon>
        <taxon>Streptosporangiaceae</taxon>
        <taxon>Streptosporangium</taxon>
    </lineage>
</organism>
<dbReference type="Pfam" id="PF01400">
    <property type="entry name" value="Astacin"/>
    <property type="match status" value="1"/>
</dbReference>
<proteinExistence type="predicted"/>
<evidence type="ECO:0000259" key="1">
    <source>
        <dbReference type="SMART" id="SM00235"/>
    </source>
</evidence>